<dbReference type="GeneTree" id="ENSGT00940000165296"/>
<dbReference type="FunFam" id="1.10.400.10:FF:000002">
    <property type="entry name" value="guanine nucleotide-binding protein G(Q) subunit alpha"/>
    <property type="match status" value="1"/>
</dbReference>
<feature type="binding site" evidence="6">
    <location>
        <begin position="185"/>
        <end position="191"/>
    </location>
    <ligand>
        <name>GTP</name>
        <dbReference type="ChEBI" id="CHEBI:37565"/>
    </ligand>
</feature>
<dbReference type="FunCoup" id="A0A3Q1FV55">
    <property type="interactions" value="7"/>
</dbReference>
<dbReference type="InterPro" id="IPR027417">
    <property type="entry name" value="P-loop_NTPase"/>
</dbReference>
<dbReference type="PRINTS" id="PR00318">
    <property type="entry name" value="GPROTEINA"/>
</dbReference>
<keyword evidence="1 7" id="KW-0479">Metal-binding</keyword>
<evidence type="ECO:0000256" key="2">
    <source>
        <dbReference type="ARBA" id="ARBA00022741"/>
    </source>
</evidence>
<name>A0A3Q1FV55_9TELE</name>
<evidence type="ECO:0000256" key="3">
    <source>
        <dbReference type="ARBA" id="ARBA00022842"/>
    </source>
</evidence>
<dbReference type="GO" id="GO:0060158">
    <property type="term" value="P:phospholipase C-activating dopamine receptor signaling pathway"/>
    <property type="evidence" value="ECO:0007669"/>
    <property type="project" value="TreeGrafter"/>
</dbReference>
<dbReference type="AlphaFoldDB" id="A0A3Q1FV55"/>
<dbReference type="Gene3D" id="3.40.50.300">
    <property type="entry name" value="P-loop containing nucleotide triphosphate hydrolases"/>
    <property type="match status" value="2"/>
</dbReference>
<dbReference type="SUPFAM" id="SSF52540">
    <property type="entry name" value="P-loop containing nucleoside triphosphate hydrolases"/>
    <property type="match status" value="1"/>
</dbReference>
<feature type="binding site" evidence="7">
    <location>
        <position position="191"/>
    </location>
    <ligand>
        <name>Mg(2+)</name>
        <dbReference type="ChEBI" id="CHEBI:18420"/>
    </ligand>
</feature>
<dbReference type="GO" id="GO:0007188">
    <property type="term" value="P:adenylate cyclase-modulating G protein-coupled receptor signaling pathway"/>
    <property type="evidence" value="ECO:0007669"/>
    <property type="project" value="TreeGrafter"/>
</dbReference>
<dbReference type="InterPro" id="IPR001019">
    <property type="entry name" value="Gprotein_alpha_su"/>
</dbReference>
<evidence type="ECO:0000256" key="1">
    <source>
        <dbReference type="ARBA" id="ARBA00022723"/>
    </source>
</evidence>
<evidence type="ECO:0000313" key="8">
    <source>
        <dbReference type="Ensembl" id="ENSAPOP00000019527.1"/>
    </source>
</evidence>
<keyword evidence="2 6" id="KW-0547">Nucleotide-binding</keyword>
<keyword evidence="9" id="KW-1185">Reference proteome</keyword>
<evidence type="ECO:0000256" key="7">
    <source>
        <dbReference type="PIRSR" id="PIRSR601019-2"/>
    </source>
</evidence>
<dbReference type="Gene3D" id="1.10.400.10">
    <property type="entry name" value="GI Alpha 1, domain 2-like"/>
    <property type="match status" value="1"/>
</dbReference>
<evidence type="ECO:0000256" key="5">
    <source>
        <dbReference type="ARBA" id="ARBA00023224"/>
    </source>
</evidence>
<dbReference type="GO" id="GO:0003924">
    <property type="term" value="F:GTPase activity"/>
    <property type="evidence" value="ECO:0007669"/>
    <property type="project" value="InterPro"/>
</dbReference>
<dbReference type="STRING" id="80966.ENSAPOP00000019527"/>
<feature type="binding site" evidence="6">
    <location>
        <begin position="160"/>
        <end position="161"/>
    </location>
    <ligand>
        <name>GTP</name>
        <dbReference type="ChEBI" id="CHEBI:37565"/>
    </ligand>
</feature>
<reference evidence="8" key="2">
    <citation type="submission" date="2025-09" db="UniProtKB">
        <authorList>
            <consortium name="Ensembl"/>
        </authorList>
    </citation>
    <scope>IDENTIFICATION</scope>
</reference>
<dbReference type="GO" id="GO:0005525">
    <property type="term" value="F:GTP binding"/>
    <property type="evidence" value="ECO:0007669"/>
    <property type="project" value="UniProtKB-KW"/>
</dbReference>
<dbReference type="GO" id="GO:0005834">
    <property type="term" value="C:heterotrimeric G-protein complex"/>
    <property type="evidence" value="ECO:0007669"/>
    <property type="project" value="TreeGrafter"/>
</dbReference>
<dbReference type="SMART" id="SM00275">
    <property type="entry name" value="G_alpha"/>
    <property type="match status" value="1"/>
</dbReference>
<dbReference type="GO" id="GO:0046872">
    <property type="term" value="F:metal ion binding"/>
    <property type="evidence" value="ECO:0007669"/>
    <property type="project" value="UniProtKB-KW"/>
</dbReference>
<reference evidence="8" key="1">
    <citation type="submission" date="2025-08" db="UniProtKB">
        <authorList>
            <consortium name="Ensembl"/>
        </authorList>
    </citation>
    <scope>IDENTIFICATION</scope>
</reference>
<feature type="binding site" evidence="6">
    <location>
        <begin position="211"/>
        <end position="215"/>
    </location>
    <ligand>
        <name>GTP</name>
        <dbReference type="ChEBI" id="CHEBI:37565"/>
    </ligand>
</feature>
<dbReference type="FunFam" id="3.40.50.300:FF:000692">
    <property type="entry name" value="Guanine nucleotide-binding protein subunit alpha"/>
    <property type="match status" value="2"/>
</dbReference>
<protein>
    <submittedName>
        <fullName evidence="8">Guanine nucleotide binding protein (G protein), alpha 15 (Gq class), tandem duplicate 1</fullName>
    </submittedName>
</protein>
<feature type="binding site" evidence="6">
    <location>
        <begin position="54"/>
        <end position="59"/>
    </location>
    <ligand>
        <name>GTP</name>
        <dbReference type="ChEBI" id="CHEBI:37565"/>
    </ligand>
</feature>
<dbReference type="Proteomes" id="UP000257200">
    <property type="component" value="Unplaced"/>
</dbReference>
<keyword evidence="5" id="KW-0807">Transducer</keyword>
<sequence length="317" mass="37475">MASCWQWCRRTCVCCLSEEEKTTIGVHKEIEDILRRERKKKRREIKILLLGTGESGKTTFIRQMRIIHGKGFSPEERMSFAKCIFQNIFTAIKALMGAMRMLRIPYSNPENEVYAKWLQDVNTVQVTQLDRGYVDAIRRLWADSGIQVCYGRRCEYQLLDSTEYYMNNLERISAQDYIPTEQDVLRVRFPTTGIHDYSFTIKTITLRWIVDVGGQKSERRKWIHCFENVTSLIFLASLSEYDQVLEERETIRQDPEDAKNYIRKLYEHQAINRDKREEWKTLYPHFTCATDTSNIRTVFSDVKDTVLLKSLRDYGVI</sequence>
<dbReference type="InParanoid" id="A0A3Q1FV55"/>
<keyword evidence="3 7" id="KW-0460">Magnesium</keyword>
<organism evidence="8 9">
    <name type="scientific">Acanthochromis polyacanthus</name>
    <name type="common">spiny chromis</name>
    <dbReference type="NCBI Taxonomy" id="80966"/>
    <lineage>
        <taxon>Eukaryota</taxon>
        <taxon>Metazoa</taxon>
        <taxon>Chordata</taxon>
        <taxon>Craniata</taxon>
        <taxon>Vertebrata</taxon>
        <taxon>Euteleostomi</taxon>
        <taxon>Actinopterygii</taxon>
        <taxon>Neopterygii</taxon>
        <taxon>Teleostei</taxon>
        <taxon>Neoteleostei</taxon>
        <taxon>Acanthomorphata</taxon>
        <taxon>Ovalentaria</taxon>
        <taxon>Pomacentridae</taxon>
        <taxon>Acanthochromis</taxon>
    </lineage>
</organism>
<dbReference type="SUPFAM" id="SSF47895">
    <property type="entry name" value="Transducin (alpha subunit), insertion domain"/>
    <property type="match status" value="1"/>
</dbReference>
<dbReference type="PANTHER" id="PTHR10218">
    <property type="entry name" value="GTP-BINDING PROTEIN ALPHA SUBUNIT"/>
    <property type="match status" value="1"/>
</dbReference>
<dbReference type="GO" id="GO:0031683">
    <property type="term" value="F:G-protein beta/gamma-subunit complex binding"/>
    <property type="evidence" value="ECO:0007669"/>
    <property type="project" value="InterPro"/>
</dbReference>
<dbReference type="CDD" id="cd00066">
    <property type="entry name" value="G-alpha"/>
    <property type="match status" value="1"/>
</dbReference>
<evidence type="ECO:0000256" key="6">
    <source>
        <dbReference type="PIRSR" id="PIRSR601019-1"/>
    </source>
</evidence>
<dbReference type="InterPro" id="IPR011025">
    <property type="entry name" value="GproteinA_insert"/>
</dbReference>
<keyword evidence="4 6" id="KW-0342">GTP-binding</keyword>
<proteinExistence type="predicted"/>
<dbReference type="Pfam" id="PF00503">
    <property type="entry name" value="G-alpha"/>
    <property type="match status" value="1"/>
</dbReference>
<accession>A0A3Q1FV55</accession>
<feature type="binding site" evidence="7">
    <location>
        <position position="58"/>
    </location>
    <ligand>
        <name>Mg(2+)</name>
        <dbReference type="ChEBI" id="CHEBI:18420"/>
    </ligand>
</feature>
<dbReference type="PANTHER" id="PTHR10218:SF217">
    <property type="entry name" value="GUANINE NUCLEOTIDE-BINDING PROTEIN SUBUNIT ALPHA-15"/>
    <property type="match status" value="1"/>
</dbReference>
<dbReference type="PROSITE" id="PS51882">
    <property type="entry name" value="G_ALPHA"/>
    <property type="match status" value="1"/>
</dbReference>
<evidence type="ECO:0000313" key="9">
    <source>
        <dbReference type="Proteomes" id="UP000257200"/>
    </source>
</evidence>
<dbReference type="GO" id="GO:0001664">
    <property type="term" value="F:G protein-coupled receptor binding"/>
    <property type="evidence" value="ECO:0007669"/>
    <property type="project" value="TreeGrafter"/>
</dbReference>
<dbReference type="GO" id="GO:0005737">
    <property type="term" value="C:cytoplasm"/>
    <property type="evidence" value="ECO:0007669"/>
    <property type="project" value="TreeGrafter"/>
</dbReference>
<dbReference type="Ensembl" id="ENSAPOT00000029430.1">
    <property type="protein sequence ID" value="ENSAPOP00000019527.1"/>
    <property type="gene ID" value="ENSAPOG00000000655.1"/>
</dbReference>
<evidence type="ECO:0000256" key="4">
    <source>
        <dbReference type="ARBA" id="ARBA00023134"/>
    </source>
</evidence>